<dbReference type="InterPro" id="IPR003607">
    <property type="entry name" value="HD/PDEase_dom"/>
</dbReference>
<dbReference type="Gene3D" id="1.10.472.50">
    <property type="entry name" value="HD-domain/PDEase-like"/>
    <property type="match status" value="1"/>
</dbReference>
<dbReference type="CDD" id="cd00077">
    <property type="entry name" value="HDc"/>
    <property type="match status" value="1"/>
</dbReference>
<dbReference type="RefSeq" id="WP_125649499.1">
    <property type="nucleotide sequence ID" value="NZ_JBHTOH010000036.1"/>
</dbReference>
<protein>
    <submittedName>
        <fullName evidence="2">HD domain-containing protein</fullName>
    </submittedName>
</protein>
<keyword evidence="3" id="KW-1185">Reference proteome</keyword>
<feature type="domain" description="HD/PDEase" evidence="1">
    <location>
        <begin position="19"/>
        <end position="137"/>
    </location>
</feature>
<sequence length="219" mass="24455">MVKLALIAAFAQQQSSNDHTGHDWAHLQRVTALTQQLLGNYPAVDQNVALTAAYTHDILDEKLVSSEAAVVLRTELITKYQQAGLTKKQIAAVFEIIDHLSYSKNLKTHWQLSLAGQIVQDADRLDALGAVGIGRTFYYGAAKGAPMYDPQVPPRTALTHQAYREVTPVLNHFYEKLFKLASLMNTPEAKAEAERRTVFMKQFVAAFKAEWQLPDTKTE</sequence>
<proteinExistence type="predicted"/>
<dbReference type="SUPFAM" id="SSF109604">
    <property type="entry name" value="HD-domain/PDEase-like"/>
    <property type="match status" value="1"/>
</dbReference>
<evidence type="ECO:0000313" key="3">
    <source>
        <dbReference type="Proteomes" id="UP001597191"/>
    </source>
</evidence>
<reference evidence="3" key="1">
    <citation type="journal article" date="2019" name="Int. J. Syst. Evol. Microbiol.">
        <title>The Global Catalogue of Microorganisms (GCM) 10K type strain sequencing project: providing services to taxonomists for standard genome sequencing and annotation.</title>
        <authorList>
            <consortium name="The Broad Institute Genomics Platform"/>
            <consortium name="The Broad Institute Genome Sequencing Center for Infectious Disease"/>
            <person name="Wu L."/>
            <person name="Ma J."/>
        </authorList>
    </citation>
    <scope>NUCLEOTIDE SEQUENCE [LARGE SCALE GENOMIC DNA]</scope>
    <source>
        <strain evidence="3">CCM 8937</strain>
    </source>
</reference>
<organism evidence="2 3">
    <name type="scientific">Lapidilactobacillus gannanensis</name>
    <dbReference type="NCBI Taxonomy" id="2486002"/>
    <lineage>
        <taxon>Bacteria</taxon>
        <taxon>Bacillati</taxon>
        <taxon>Bacillota</taxon>
        <taxon>Bacilli</taxon>
        <taxon>Lactobacillales</taxon>
        <taxon>Lactobacillaceae</taxon>
        <taxon>Lapidilactobacillus</taxon>
    </lineage>
</organism>
<dbReference type="InterPro" id="IPR006674">
    <property type="entry name" value="HD_domain"/>
</dbReference>
<accession>A0ABW4BMY2</accession>
<dbReference type="SMART" id="SM00471">
    <property type="entry name" value="HDc"/>
    <property type="match status" value="1"/>
</dbReference>
<gene>
    <name evidence="2" type="ORF">ACFQ4R_05940</name>
</gene>
<dbReference type="EMBL" id="JBHTOH010000036">
    <property type="protein sequence ID" value="MFD1411141.1"/>
    <property type="molecule type" value="Genomic_DNA"/>
</dbReference>
<dbReference type="Gene3D" id="1.20.58.1910">
    <property type="match status" value="1"/>
</dbReference>
<name>A0ABW4BMY2_9LACO</name>
<evidence type="ECO:0000259" key="1">
    <source>
        <dbReference type="SMART" id="SM00471"/>
    </source>
</evidence>
<comment type="caution">
    <text evidence="2">The sequence shown here is derived from an EMBL/GenBank/DDBJ whole genome shotgun (WGS) entry which is preliminary data.</text>
</comment>
<dbReference type="PANTHER" id="PTHR33594">
    <property type="entry name" value="SUPERFAMILY HYDROLASE, PUTATIVE (AFU_ORTHOLOGUE AFUA_1G03035)-RELATED"/>
    <property type="match status" value="1"/>
</dbReference>
<dbReference type="PANTHER" id="PTHR33594:SF1">
    <property type="entry name" value="HD_PDEASE DOMAIN-CONTAINING PROTEIN"/>
    <property type="match status" value="1"/>
</dbReference>
<evidence type="ECO:0000313" key="2">
    <source>
        <dbReference type="EMBL" id="MFD1411141.1"/>
    </source>
</evidence>
<dbReference type="Pfam" id="PF01966">
    <property type="entry name" value="HD"/>
    <property type="match status" value="1"/>
</dbReference>
<dbReference type="Proteomes" id="UP001597191">
    <property type="component" value="Unassembled WGS sequence"/>
</dbReference>